<keyword evidence="1" id="KW-0472">Membrane</keyword>
<dbReference type="Proteomes" id="UP000094313">
    <property type="component" value="Chromosome"/>
</dbReference>
<keyword evidence="1" id="KW-1133">Transmembrane helix</keyword>
<dbReference type="GO" id="GO:0016020">
    <property type="term" value="C:membrane"/>
    <property type="evidence" value="ECO:0007669"/>
    <property type="project" value="InterPro"/>
</dbReference>
<dbReference type="InterPro" id="IPR050640">
    <property type="entry name" value="Bact_2-comp_sensor_kinase"/>
</dbReference>
<name>A0A1D7QJY5_9SPHI</name>
<proteinExistence type="predicted"/>
<dbReference type="PANTHER" id="PTHR34220">
    <property type="entry name" value="SENSOR HISTIDINE KINASE YPDA"/>
    <property type="match status" value="1"/>
</dbReference>
<dbReference type="InterPro" id="IPR010559">
    <property type="entry name" value="Sig_transdc_His_kin_internal"/>
</dbReference>
<accession>A0A1D7QJY5</accession>
<dbReference type="GO" id="GO:0000155">
    <property type="term" value="F:phosphorelay sensor kinase activity"/>
    <property type="evidence" value="ECO:0007669"/>
    <property type="project" value="InterPro"/>
</dbReference>
<dbReference type="EMBL" id="CP017141">
    <property type="protein sequence ID" value="AOM78994.1"/>
    <property type="molecule type" value="Genomic_DNA"/>
</dbReference>
<keyword evidence="4" id="KW-1185">Reference proteome</keyword>
<evidence type="ECO:0000313" key="3">
    <source>
        <dbReference type="EMBL" id="AOM78994.1"/>
    </source>
</evidence>
<evidence type="ECO:0000313" key="4">
    <source>
        <dbReference type="Proteomes" id="UP000094313"/>
    </source>
</evidence>
<gene>
    <name evidence="3" type="ORF">BFS30_18560</name>
</gene>
<organism evidence="3 4">
    <name type="scientific">Pedobacter steynii</name>
    <dbReference type="NCBI Taxonomy" id="430522"/>
    <lineage>
        <taxon>Bacteria</taxon>
        <taxon>Pseudomonadati</taxon>
        <taxon>Bacteroidota</taxon>
        <taxon>Sphingobacteriia</taxon>
        <taxon>Sphingobacteriales</taxon>
        <taxon>Sphingobacteriaceae</taxon>
        <taxon>Pedobacter</taxon>
    </lineage>
</organism>
<reference evidence="3 4" key="1">
    <citation type="submission" date="2016-08" db="EMBL/GenBank/DDBJ databases">
        <authorList>
            <person name="Seilhamer J.J."/>
        </authorList>
    </citation>
    <scope>NUCLEOTIDE SEQUENCE [LARGE SCALE GENOMIC DNA]</scope>
    <source>
        <strain evidence="3 4">DX4</strain>
    </source>
</reference>
<keyword evidence="1" id="KW-0812">Transmembrane</keyword>
<protein>
    <recommendedName>
        <fullName evidence="2">Signal transduction histidine kinase internal region domain-containing protein</fullName>
    </recommendedName>
</protein>
<feature type="transmembrane region" description="Helical" evidence="1">
    <location>
        <begin position="96"/>
        <end position="120"/>
    </location>
</feature>
<dbReference type="Pfam" id="PF06580">
    <property type="entry name" value="His_kinase"/>
    <property type="match status" value="1"/>
</dbReference>
<dbReference type="KEGG" id="psty:BFS30_18560"/>
<dbReference type="OrthoDB" id="9809908at2"/>
<dbReference type="PANTHER" id="PTHR34220:SF7">
    <property type="entry name" value="SENSOR HISTIDINE KINASE YPDA"/>
    <property type="match status" value="1"/>
</dbReference>
<evidence type="ECO:0000256" key="1">
    <source>
        <dbReference type="SAM" id="Phobius"/>
    </source>
</evidence>
<feature type="transmembrane region" description="Helical" evidence="1">
    <location>
        <begin position="135"/>
        <end position="156"/>
    </location>
</feature>
<feature type="transmembrane region" description="Helical" evidence="1">
    <location>
        <begin position="15"/>
        <end position="35"/>
    </location>
</feature>
<evidence type="ECO:0000259" key="2">
    <source>
        <dbReference type="Pfam" id="PF06580"/>
    </source>
</evidence>
<feature type="transmembrane region" description="Helical" evidence="1">
    <location>
        <begin position="55"/>
        <end position="76"/>
    </location>
</feature>
<sequence length="364" mass="42198">MSKSRELFPRPVNKYLRFITIPLIFLVLNLLSYLLNPYSAYYKHYFSRPLLEMLTDAGLTMIFCGLIFELSVLNSVMLDKIIPWTEKPFTRFSIQLLLQIIFVIILMILLYFIGSFIYTYEEKLTFEEELNSLQFVYVCVIMGILISAVTTGNFLLQKWKTTMIEATELKLKTAEFKEIAMQAELQSLKLQLDPHFMFNNFSTLSELISEDQLKAEVFLRNLSRVYRYMIVNLNKNIVSLEEELIFVDAYLYLIRIRYGENVTISVDITNDDGRGIPPITLQLLIENAIKHNAATKTNPLHIRIYNTDAHIVVSNNLQRIKLAIPSARIGLQNIKSRYALLSENLPSIIEDEHSFAVYLPLLPL</sequence>
<feature type="domain" description="Signal transduction histidine kinase internal region" evidence="2">
    <location>
        <begin position="183"/>
        <end position="261"/>
    </location>
</feature>
<dbReference type="AlphaFoldDB" id="A0A1D7QJY5"/>